<feature type="region of interest" description="Disordered" evidence="1">
    <location>
        <begin position="122"/>
        <end position="141"/>
    </location>
</feature>
<evidence type="ECO:0000313" key="3">
    <source>
        <dbReference type="Proteomes" id="UP000579812"/>
    </source>
</evidence>
<gene>
    <name evidence="2" type="ORF">G5714_020775</name>
</gene>
<proteinExistence type="predicted"/>
<dbReference type="AlphaFoldDB" id="A0A7J6BWN2"/>
<accession>A0A7J6BWN2</accession>
<reference evidence="2 3" key="1">
    <citation type="submission" date="2020-04" db="EMBL/GenBank/DDBJ databases">
        <title>Chromosome-level genome assembly of a cyprinid fish Onychostoma macrolepis by integration of Nanopore Sequencing, Bionano and Hi-C technology.</title>
        <authorList>
            <person name="Wang D."/>
        </authorList>
    </citation>
    <scope>NUCLEOTIDE SEQUENCE [LARGE SCALE GENOMIC DNA]</scope>
    <source>
        <strain evidence="2">SWU-2019</strain>
        <tissue evidence="2">Muscle</tissue>
    </source>
</reference>
<comment type="caution">
    <text evidence="2">The sequence shown here is derived from an EMBL/GenBank/DDBJ whole genome shotgun (WGS) entry which is preliminary data.</text>
</comment>
<evidence type="ECO:0000313" key="2">
    <source>
        <dbReference type="EMBL" id="KAF4098745.1"/>
    </source>
</evidence>
<evidence type="ECO:0000256" key="1">
    <source>
        <dbReference type="SAM" id="MobiDB-lite"/>
    </source>
</evidence>
<keyword evidence="3" id="KW-1185">Reference proteome</keyword>
<dbReference type="Proteomes" id="UP000579812">
    <property type="component" value="Unassembled WGS sequence"/>
</dbReference>
<dbReference type="EMBL" id="JAAMOB010000021">
    <property type="protein sequence ID" value="KAF4098745.1"/>
    <property type="molecule type" value="Genomic_DNA"/>
</dbReference>
<organism evidence="2 3">
    <name type="scientific">Onychostoma macrolepis</name>
    <dbReference type="NCBI Taxonomy" id="369639"/>
    <lineage>
        <taxon>Eukaryota</taxon>
        <taxon>Metazoa</taxon>
        <taxon>Chordata</taxon>
        <taxon>Craniata</taxon>
        <taxon>Vertebrata</taxon>
        <taxon>Euteleostomi</taxon>
        <taxon>Actinopterygii</taxon>
        <taxon>Neopterygii</taxon>
        <taxon>Teleostei</taxon>
        <taxon>Ostariophysi</taxon>
        <taxon>Cypriniformes</taxon>
        <taxon>Cyprinidae</taxon>
        <taxon>Acrossocheilinae</taxon>
        <taxon>Onychostoma</taxon>
    </lineage>
</organism>
<name>A0A7J6BWN2_9TELE</name>
<protein>
    <submittedName>
        <fullName evidence="2">Uncharacterized protein</fullName>
    </submittedName>
</protein>
<sequence>MICQGVSIRTPAYKRPNVERSCHNEKLMLPKTINREPQASTAPPTGPSFLNLGQPRVALPFLAKFRPSKHLTSCSCKTELTLPKLTVESPVEKSLASYAHPAMLSVPGLDPSTVARPMYRFPPSRPRTMNPSNLKRSLRTEARTSSYLMAALDTLDWEQKNNAQ</sequence>